<keyword evidence="4" id="KW-1185">Reference proteome</keyword>
<evidence type="ECO:0000313" key="4">
    <source>
        <dbReference type="Proteomes" id="UP000331127"/>
    </source>
</evidence>
<comment type="caution">
    <text evidence="3">The sequence shown here is derived from an EMBL/GenBank/DDBJ whole genome shotgun (WGS) entry which is preliminary data.</text>
</comment>
<name>A0A5M3X5N7_9ACTN</name>
<comment type="similarity">
    <text evidence="1">Belongs to the PemK/MazF family.</text>
</comment>
<evidence type="ECO:0000256" key="1">
    <source>
        <dbReference type="ARBA" id="ARBA00007521"/>
    </source>
</evidence>
<dbReference type="GO" id="GO:0004521">
    <property type="term" value="F:RNA endonuclease activity"/>
    <property type="evidence" value="ECO:0007669"/>
    <property type="project" value="TreeGrafter"/>
</dbReference>
<evidence type="ECO:0000256" key="2">
    <source>
        <dbReference type="ARBA" id="ARBA00022649"/>
    </source>
</evidence>
<dbReference type="AlphaFoldDB" id="A0A5M3X5N7"/>
<dbReference type="PANTHER" id="PTHR33988:SF2">
    <property type="entry name" value="ENDORIBONUCLEASE MAZF"/>
    <property type="match status" value="1"/>
</dbReference>
<proteinExistence type="inferred from homology"/>
<accession>A0A5M3X5N7</accession>
<keyword evidence="2" id="KW-1277">Toxin-antitoxin system</keyword>
<dbReference type="EMBL" id="BLAE01000132">
    <property type="protein sequence ID" value="GES17015.1"/>
    <property type="molecule type" value="Genomic_DNA"/>
</dbReference>
<dbReference type="InterPro" id="IPR003477">
    <property type="entry name" value="PemK-like"/>
</dbReference>
<evidence type="ECO:0000313" key="3">
    <source>
        <dbReference type="EMBL" id="GES17015.1"/>
    </source>
</evidence>
<sequence length="106" mass="11843">MRGDLYRLRAPRDAVGHEQRGERFAVVVQSDLLKIFSTVLIAPTSTSAREADFRPTVDLNGKATRVLLDQTTAVDPQRLGDFAGRLSPEEIDEVDTALRIVFGLFW</sequence>
<dbReference type="Gene3D" id="2.30.30.110">
    <property type="match status" value="1"/>
</dbReference>
<dbReference type="PANTHER" id="PTHR33988">
    <property type="entry name" value="ENDORIBONUCLEASE MAZF-RELATED"/>
    <property type="match status" value="1"/>
</dbReference>
<dbReference type="GO" id="GO:0006402">
    <property type="term" value="P:mRNA catabolic process"/>
    <property type="evidence" value="ECO:0007669"/>
    <property type="project" value="TreeGrafter"/>
</dbReference>
<gene>
    <name evidence="3" type="ORF">Amac_106130</name>
</gene>
<dbReference type="GO" id="GO:0016075">
    <property type="term" value="P:rRNA catabolic process"/>
    <property type="evidence" value="ECO:0007669"/>
    <property type="project" value="TreeGrafter"/>
</dbReference>
<protein>
    <submittedName>
        <fullName evidence="3">Putative toxin</fullName>
    </submittedName>
</protein>
<dbReference type="Pfam" id="PF02452">
    <property type="entry name" value="PemK_toxin"/>
    <property type="match status" value="1"/>
</dbReference>
<dbReference type="GO" id="GO:0003677">
    <property type="term" value="F:DNA binding"/>
    <property type="evidence" value="ECO:0007669"/>
    <property type="project" value="InterPro"/>
</dbReference>
<dbReference type="SUPFAM" id="SSF50118">
    <property type="entry name" value="Cell growth inhibitor/plasmid maintenance toxic component"/>
    <property type="match status" value="1"/>
</dbReference>
<organism evidence="3 4">
    <name type="scientific">Acrocarpospora macrocephala</name>
    <dbReference type="NCBI Taxonomy" id="150177"/>
    <lineage>
        <taxon>Bacteria</taxon>
        <taxon>Bacillati</taxon>
        <taxon>Actinomycetota</taxon>
        <taxon>Actinomycetes</taxon>
        <taxon>Streptosporangiales</taxon>
        <taxon>Streptosporangiaceae</taxon>
        <taxon>Acrocarpospora</taxon>
    </lineage>
</organism>
<reference evidence="3 4" key="1">
    <citation type="submission" date="2019-10" db="EMBL/GenBank/DDBJ databases">
        <title>Whole genome shotgun sequence of Acrocarpospora macrocephala NBRC 16266.</title>
        <authorList>
            <person name="Ichikawa N."/>
            <person name="Kimura A."/>
            <person name="Kitahashi Y."/>
            <person name="Komaki H."/>
            <person name="Oguchi A."/>
        </authorList>
    </citation>
    <scope>NUCLEOTIDE SEQUENCE [LARGE SCALE GENOMIC DNA]</scope>
    <source>
        <strain evidence="3 4">NBRC 16266</strain>
    </source>
</reference>
<dbReference type="OrthoDB" id="4225032at2"/>
<dbReference type="RefSeq" id="WP_155361995.1">
    <property type="nucleotide sequence ID" value="NZ_BAAAHL010000031.1"/>
</dbReference>
<dbReference type="InterPro" id="IPR011067">
    <property type="entry name" value="Plasmid_toxin/cell-grow_inhib"/>
</dbReference>
<dbReference type="Proteomes" id="UP000331127">
    <property type="component" value="Unassembled WGS sequence"/>
</dbReference>